<dbReference type="SUPFAM" id="SSF56784">
    <property type="entry name" value="HAD-like"/>
    <property type="match status" value="1"/>
</dbReference>
<organism evidence="1 2">
    <name type="scientific">Microlunatus endophyticus</name>
    <dbReference type="NCBI Taxonomy" id="1716077"/>
    <lineage>
        <taxon>Bacteria</taxon>
        <taxon>Bacillati</taxon>
        <taxon>Actinomycetota</taxon>
        <taxon>Actinomycetes</taxon>
        <taxon>Propionibacteriales</taxon>
        <taxon>Propionibacteriaceae</taxon>
        <taxon>Microlunatus</taxon>
    </lineage>
</organism>
<dbReference type="Pfam" id="PF08282">
    <property type="entry name" value="Hydrolase_3"/>
    <property type="match status" value="2"/>
</dbReference>
<dbReference type="NCBIfam" id="TIGR01484">
    <property type="entry name" value="HAD-SF-IIB"/>
    <property type="match status" value="1"/>
</dbReference>
<reference evidence="1" key="2">
    <citation type="submission" date="2020-09" db="EMBL/GenBank/DDBJ databases">
        <authorList>
            <person name="Sun Q."/>
            <person name="Zhou Y."/>
        </authorList>
    </citation>
    <scope>NUCLEOTIDE SEQUENCE</scope>
    <source>
        <strain evidence="1">CGMCC 4.7306</strain>
    </source>
</reference>
<dbReference type="EMBL" id="BMMZ01000018">
    <property type="protein sequence ID" value="GGL82424.1"/>
    <property type="molecule type" value="Genomic_DNA"/>
</dbReference>
<evidence type="ECO:0008006" key="3">
    <source>
        <dbReference type="Google" id="ProtNLM"/>
    </source>
</evidence>
<evidence type="ECO:0000313" key="2">
    <source>
        <dbReference type="Proteomes" id="UP000613840"/>
    </source>
</evidence>
<dbReference type="InterPro" id="IPR023214">
    <property type="entry name" value="HAD_sf"/>
</dbReference>
<dbReference type="GO" id="GO:0000287">
    <property type="term" value="F:magnesium ion binding"/>
    <property type="evidence" value="ECO:0007669"/>
    <property type="project" value="TreeGrafter"/>
</dbReference>
<sequence>MQVSVELVAFDLDGTILEADGSVAPECAAMIKKASASGIACVTASGRSVDFQTRLLTRSGLMSCFDALICDERWVFLNTADGDRHAAGRDDGAETLTPLQPWNTEVRDRWAALDPLALQWATRMRDRAAAQGWSCEINDRDNSIARGLRSVTFSMDREVETLVDWLAPQLATGPLACNRNGRIAHIYDKGCDKGSTLQALLGQQRYQDLGPAAILAIGDGINDRPMLDGRHGFAAATVVNAEPAVKSWVRTAGGMITDGERGVGVARILADVLAS</sequence>
<gene>
    <name evidence="1" type="ORF">GCM10011575_45800</name>
</gene>
<protein>
    <recommendedName>
        <fullName evidence="3">Hydroxymethylpyrimidine pyrophosphatase</fullName>
    </recommendedName>
</protein>
<dbReference type="InterPro" id="IPR006379">
    <property type="entry name" value="HAD-SF_hydro_IIB"/>
</dbReference>
<name>A0A917SHP8_9ACTN</name>
<dbReference type="PANTHER" id="PTHR10000:SF8">
    <property type="entry name" value="HAD SUPERFAMILY HYDROLASE-LIKE, TYPE 3"/>
    <property type="match status" value="1"/>
</dbReference>
<dbReference type="Gene3D" id="3.40.50.1000">
    <property type="entry name" value="HAD superfamily/HAD-like"/>
    <property type="match status" value="2"/>
</dbReference>
<dbReference type="AlphaFoldDB" id="A0A917SHP8"/>
<comment type="caution">
    <text evidence="1">The sequence shown here is derived from an EMBL/GenBank/DDBJ whole genome shotgun (WGS) entry which is preliminary data.</text>
</comment>
<evidence type="ECO:0000313" key="1">
    <source>
        <dbReference type="EMBL" id="GGL82424.1"/>
    </source>
</evidence>
<dbReference type="GO" id="GO:0005829">
    <property type="term" value="C:cytosol"/>
    <property type="evidence" value="ECO:0007669"/>
    <property type="project" value="TreeGrafter"/>
</dbReference>
<reference evidence="1" key="1">
    <citation type="journal article" date="2014" name="Int. J. Syst. Evol. Microbiol.">
        <title>Complete genome sequence of Corynebacterium casei LMG S-19264T (=DSM 44701T), isolated from a smear-ripened cheese.</title>
        <authorList>
            <consortium name="US DOE Joint Genome Institute (JGI-PGF)"/>
            <person name="Walter F."/>
            <person name="Albersmeier A."/>
            <person name="Kalinowski J."/>
            <person name="Ruckert C."/>
        </authorList>
    </citation>
    <scope>NUCLEOTIDE SEQUENCE</scope>
    <source>
        <strain evidence="1">CGMCC 4.7306</strain>
    </source>
</reference>
<dbReference type="InterPro" id="IPR036412">
    <property type="entry name" value="HAD-like_sf"/>
</dbReference>
<proteinExistence type="predicted"/>
<dbReference type="GO" id="GO:0016791">
    <property type="term" value="F:phosphatase activity"/>
    <property type="evidence" value="ECO:0007669"/>
    <property type="project" value="TreeGrafter"/>
</dbReference>
<keyword evidence="2" id="KW-1185">Reference proteome</keyword>
<accession>A0A917SHP8</accession>
<dbReference type="Proteomes" id="UP000613840">
    <property type="component" value="Unassembled WGS sequence"/>
</dbReference>
<dbReference type="PANTHER" id="PTHR10000">
    <property type="entry name" value="PHOSPHOSERINE PHOSPHATASE"/>
    <property type="match status" value="1"/>
</dbReference>